<dbReference type="SFLD" id="SFLDG01136">
    <property type="entry name" value="C1.6:_Phosphoserine_Phosphatas"/>
    <property type="match status" value="1"/>
</dbReference>
<evidence type="ECO:0000256" key="7">
    <source>
        <dbReference type="ARBA" id="ARBA00022801"/>
    </source>
</evidence>
<evidence type="ECO:0000256" key="5">
    <source>
        <dbReference type="ARBA" id="ARBA00022605"/>
    </source>
</evidence>
<keyword evidence="6" id="KW-0479">Metal-binding</keyword>
<dbReference type="PANTHER" id="PTHR43344:SF2">
    <property type="entry name" value="PHOSPHOSERINE PHOSPHATASE"/>
    <property type="match status" value="1"/>
</dbReference>
<dbReference type="GO" id="GO:0005737">
    <property type="term" value="C:cytoplasm"/>
    <property type="evidence" value="ECO:0007669"/>
    <property type="project" value="TreeGrafter"/>
</dbReference>
<comment type="pathway">
    <text evidence="2">Amino-acid biosynthesis; L-serine biosynthesis; L-serine from 3-phospho-D-glycerate: step 3/3.</text>
</comment>
<dbReference type="SFLD" id="SFLDF00029">
    <property type="entry name" value="phosphoserine_phosphatase"/>
    <property type="match status" value="1"/>
</dbReference>
<dbReference type="Gene3D" id="3.40.50.1000">
    <property type="entry name" value="HAD superfamily/HAD-like"/>
    <property type="match status" value="1"/>
</dbReference>
<protein>
    <recommendedName>
        <fullName evidence="4">phosphoserine phosphatase</fullName>
        <ecNumber evidence="4">3.1.3.3</ecNumber>
    </recommendedName>
    <alternativeName>
        <fullName evidence="10">O-phosphoserine phosphohydrolase</fullName>
    </alternativeName>
</protein>
<evidence type="ECO:0000256" key="8">
    <source>
        <dbReference type="ARBA" id="ARBA00022842"/>
    </source>
</evidence>
<evidence type="ECO:0000256" key="1">
    <source>
        <dbReference type="ARBA" id="ARBA00001946"/>
    </source>
</evidence>
<dbReference type="InterPro" id="IPR050582">
    <property type="entry name" value="HAD-like_SerB"/>
</dbReference>
<dbReference type="InterPro" id="IPR036412">
    <property type="entry name" value="HAD-like_sf"/>
</dbReference>
<name>A0A6J6MUQ7_9ZZZZ</name>
<evidence type="ECO:0000313" key="11">
    <source>
        <dbReference type="EMBL" id="CAB4678020.1"/>
    </source>
</evidence>
<keyword evidence="9" id="KW-0718">Serine biosynthesis</keyword>
<comment type="cofactor">
    <cofactor evidence="1">
        <name>Mg(2+)</name>
        <dbReference type="ChEBI" id="CHEBI:18420"/>
    </cofactor>
</comment>
<keyword evidence="8" id="KW-0460">Magnesium</keyword>
<dbReference type="InterPro" id="IPR023214">
    <property type="entry name" value="HAD_sf"/>
</dbReference>
<evidence type="ECO:0000256" key="6">
    <source>
        <dbReference type="ARBA" id="ARBA00022723"/>
    </source>
</evidence>
<evidence type="ECO:0000256" key="4">
    <source>
        <dbReference type="ARBA" id="ARBA00012640"/>
    </source>
</evidence>
<dbReference type="SUPFAM" id="SSF56784">
    <property type="entry name" value="HAD-like"/>
    <property type="match status" value="1"/>
</dbReference>
<evidence type="ECO:0000256" key="3">
    <source>
        <dbReference type="ARBA" id="ARBA00009184"/>
    </source>
</evidence>
<dbReference type="InterPro" id="IPR004469">
    <property type="entry name" value="PSP"/>
</dbReference>
<accession>A0A6J6MUQ7</accession>
<evidence type="ECO:0000256" key="10">
    <source>
        <dbReference type="ARBA" id="ARBA00031693"/>
    </source>
</evidence>
<dbReference type="PANTHER" id="PTHR43344">
    <property type="entry name" value="PHOSPHOSERINE PHOSPHATASE"/>
    <property type="match status" value="1"/>
</dbReference>
<dbReference type="Pfam" id="PF12710">
    <property type="entry name" value="HAD"/>
    <property type="match status" value="1"/>
</dbReference>
<dbReference type="EMBL" id="CAEZXH010000011">
    <property type="protein sequence ID" value="CAB4678020.1"/>
    <property type="molecule type" value="Genomic_DNA"/>
</dbReference>
<reference evidence="11" key="1">
    <citation type="submission" date="2020-05" db="EMBL/GenBank/DDBJ databases">
        <authorList>
            <person name="Chiriac C."/>
            <person name="Salcher M."/>
            <person name="Ghai R."/>
            <person name="Kavagutti S V."/>
        </authorList>
    </citation>
    <scope>NUCLEOTIDE SEQUENCE</scope>
</reference>
<dbReference type="UniPathway" id="UPA00135">
    <property type="reaction ID" value="UER00198"/>
</dbReference>
<dbReference type="EC" id="3.1.3.3" evidence="4"/>
<evidence type="ECO:0000256" key="9">
    <source>
        <dbReference type="ARBA" id="ARBA00023299"/>
    </source>
</evidence>
<dbReference type="AlphaFoldDB" id="A0A6J6MUQ7"/>
<organism evidence="11">
    <name type="scientific">freshwater metagenome</name>
    <dbReference type="NCBI Taxonomy" id="449393"/>
    <lineage>
        <taxon>unclassified sequences</taxon>
        <taxon>metagenomes</taxon>
        <taxon>ecological metagenomes</taxon>
    </lineage>
</organism>
<dbReference type="GO" id="GO:0036424">
    <property type="term" value="F:L-phosphoserine phosphatase activity"/>
    <property type="evidence" value="ECO:0007669"/>
    <property type="project" value="InterPro"/>
</dbReference>
<evidence type="ECO:0000256" key="2">
    <source>
        <dbReference type="ARBA" id="ARBA00005135"/>
    </source>
</evidence>
<dbReference type="GO" id="GO:0006564">
    <property type="term" value="P:L-serine biosynthetic process"/>
    <property type="evidence" value="ECO:0007669"/>
    <property type="project" value="UniProtKB-KW"/>
</dbReference>
<dbReference type="SFLD" id="SFLDS00003">
    <property type="entry name" value="Haloacid_Dehalogenase"/>
    <property type="match status" value="1"/>
</dbReference>
<dbReference type="GO" id="GO:0000287">
    <property type="term" value="F:magnesium ion binding"/>
    <property type="evidence" value="ECO:0007669"/>
    <property type="project" value="TreeGrafter"/>
</dbReference>
<comment type="similarity">
    <text evidence="3">Belongs to the HAD-like hydrolase superfamily. SerB family.</text>
</comment>
<dbReference type="NCBIfam" id="TIGR01488">
    <property type="entry name" value="HAD-SF-IB"/>
    <property type="match status" value="1"/>
</dbReference>
<proteinExistence type="inferred from homology"/>
<gene>
    <name evidence="11" type="ORF">UFOPK2360_00327</name>
</gene>
<dbReference type="SFLD" id="SFLDG01137">
    <property type="entry name" value="C1.6.1:_Phosphoserine_Phosphat"/>
    <property type="match status" value="1"/>
</dbReference>
<sequence length="293" mass="31011">MLAFLSALEITEVTEKTIAEEIFIAIKTTTSAAEILTSTNFLNLQEFANSSALTFDCVATAAKNPGSGSATPNSIGKKRLVLLDVDSTLIQEEVIELLANKAGAGTEVARITTAAMSGQIDFATALDARVKLLAGLPETVLEEVRKQITLSTGARELISALQRLGHQVGIVSGGFIDVIEPLAKELLIHFIRANKLEIIDQKLTGRLEGRVIDRAGKAQALRDFAKISAVEIAETVAIGDGANDIDMLKIAGIGIAFNAKPILQSVADISLNSPNLDCALYLMGLSEAEIALI</sequence>
<keyword evidence="5" id="KW-0028">Amino-acid biosynthesis</keyword>
<keyword evidence="7" id="KW-0378">Hydrolase</keyword>
<dbReference type="NCBIfam" id="TIGR00338">
    <property type="entry name" value="serB"/>
    <property type="match status" value="1"/>
</dbReference>